<evidence type="ECO:0000256" key="9">
    <source>
        <dbReference type="ARBA" id="ARBA00033333"/>
    </source>
</evidence>
<dbReference type="Gene3D" id="3.30.70.1130">
    <property type="entry name" value="EIF_2_alpha"/>
    <property type="match status" value="1"/>
</dbReference>
<reference evidence="14" key="1">
    <citation type="submission" date="2017-10" db="EMBL/GenBank/DDBJ databases">
        <title>Phenotypic and genomic properties of facultatively anaerobic sulfur-reducing natronoarchaea from hypersaline soda lakes.</title>
        <authorList>
            <person name="Sorokin D.Y."/>
            <person name="Kublanov I.V."/>
            <person name="Roman P."/>
            <person name="Sinninghe Damste J.S."/>
            <person name="Golyshin P.N."/>
            <person name="Rojo D."/>
            <person name="Ciordia S."/>
            <person name="Mena Md.C."/>
            <person name="Ferrer M."/>
            <person name="Messina E."/>
            <person name="Smedile F."/>
            <person name="La Spada G."/>
            <person name="La Cono V."/>
            <person name="Yakimov M.M."/>
        </authorList>
    </citation>
    <scope>NUCLEOTIDE SEQUENCE [LARGE SCALE GENOMIC DNA]</scope>
    <source>
        <strain evidence="14">AArc1</strain>
    </source>
</reference>
<evidence type="ECO:0000256" key="2">
    <source>
        <dbReference type="ARBA" id="ARBA00007223"/>
    </source>
</evidence>
<evidence type="ECO:0000256" key="3">
    <source>
        <dbReference type="ARBA" id="ARBA00011243"/>
    </source>
</evidence>
<dbReference type="NCBIfam" id="NF003064">
    <property type="entry name" value="PRK03987.1-4"/>
    <property type="match status" value="1"/>
</dbReference>
<gene>
    <name evidence="11" type="ORF">AArc1_2605</name>
    <name evidence="12" type="ORF">AArcMg_1018</name>
</gene>
<organism evidence="12 13">
    <name type="scientific">Natrarchaeobaculum sulfurireducens</name>
    <dbReference type="NCBI Taxonomy" id="2044521"/>
    <lineage>
        <taxon>Archaea</taxon>
        <taxon>Methanobacteriati</taxon>
        <taxon>Methanobacteriota</taxon>
        <taxon>Stenosarchaea group</taxon>
        <taxon>Halobacteria</taxon>
        <taxon>Halobacteriales</taxon>
        <taxon>Natrialbaceae</taxon>
        <taxon>Natrarchaeobaculum</taxon>
    </lineage>
</organism>
<dbReference type="SMART" id="SM00316">
    <property type="entry name" value="S1"/>
    <property type="match status" value="1"/>
</dbReference>
<dbReference type="SUPFAM" id="SSF110993">
    <property type="entry name" value="eIF-2-alpha, C-terminal domain"/>
    <property type="match status" value="1"/>
</dbReference>
<dbReference type="FunFam" id="2.40.50.140:FF:000015">
    <property type="entry name" value="Eukaryotic translation initiation factor 2 subunit alpha"/>
    <property type="match status" value="1"/>
</dbReference>
<keyword evidence="6" id="KW-0694">RNA-binding</keyword>
<dbReference type="OrthoDB" id="84794at2157"/>
<evidence type="ECO:0000256" key="8">
    <source>
        <dbReference type="ARBA" id="ARBA00030860"/>
    </source>
</evidence>
<protein>
    <recommendedName>
        <fullName evidence="4">Translation initiation factor 2 subunit alpha</fullName>
    </recommendedName>
    <alternativeName>
        <fullName evidence="8">aIF2-alpha</fullName>
    </alternativeName>
    <alternativeName>
        <fullName evidence="9">eIF-2-alpha</fullName>
    </alternativeName>
</protein>
<dbReference type="RefSeq" id="WP_117364934.1">
    <property type="nucleotide sequence ID" value="NZ_CP024047.1"/>
</dbReference>
<evidence type="ECO:0000256" key="6">
    <source>
        <dbReference type="ARBA" id="ARBA00022884"/>
    </source>
</evidence>
<dbReference type="InterPro" id="IPR024054">
    <property type="entry name" value="TIF2_asu_middle_sf"/>
</dbReference>
<dbReference type="PANTHER" id="PTHR10602:SF0">
    <property type="entry name" value="EUKARYOTIC TRANSLATION INITIATION FACTOR 2 SUBUNIT 1"/>
    <property type="match status" value="1"/>
</dbReference>
<reference evidence="12" key="3">
    <citation type="journal article" date="2019" name="Int. J. Syst. Evol. Microbiol.">
        <title>Natronolimnobius sulfurireducens sp. nov. and Halalkaliarchaeum desulfuricum gen. nov., sp. nov., the first sulfur-respiring alkaliphilic haloarchaea from hypersaline alkaline lakes.</title>
        <authorList>
            <person name="Sorokin D.Y."/>
            <person name="Yakimov M."/>
            <person name="Messina E."/>
            <person name="Merkel A.Y."/>
            <person name="Bale N.J."/>
            <person name="Sinninghe Damste J.S."/>
        </authorList>
    </citation>
    <scope>NUCLEOTIDE SEQUENCE</scope>
    <source>
        <strain evidence="12">AArc-Mg</strain>
        <strain evidence="11">AArc1</strain>
    </source>
</reference>
<dbReference type="GO" id="GO:0003743">
    <property type="term" value="F:translation initiation factor activity"/>
    <property type="evidence" value="ECO:0007669"/>
    <property type="project" value="UniProtKB-KW"/>
</dbReference>
<feature type="domain" description="S1 motif" evidence="10">
    <location>
        <begin position="10"/>
        <end position="81"/>
    </location>
</feature>
<evidence type="ECO:0000256" key="7">
    <source>
        <dbReference type="ARBA" id="ARBA00022917"/>
    </source>
</evidence>
<accession>A0A346PNE0</accession>
<evidence type="ECO:0000259" key="10">
    <source>
        <dbReference type="PROSITE" id="PS50126"/>
    </source>
</evidence>
<dbReference type="PROSITE" id="PS50126">
    <property type="entry name" value="S1"/>
    <property type="match status" value="1"/>
</dbReference>
<dbReference type="NCBIfam" id="NF003065">
    <property type="entry name" value="PRK03987.1-5"/>
    <property type="match status" value="1"/>
</dbReference>
<dbReference type="Proteomes" id="UP000258707">
    <property type="component" value="Chromosome"/>
</dbReference>
<dbReference type="CDD" id="cd04452">
    <property type="entry name" value="S1_IF2_alpha"/>
    <property type="match status" value="1"/>
</dbReference>
<dbReference type="GO" id="GO:0003723">
    <property type="term" value="F:RNA binding"/>
    <property type="evidence" value="ECO:0007669"/>
    <property type="project" value="UniProtKB-KW"/>
</dbReference>
<dbReference type="InterPro" id="IPR011488">
    <property type="entry name" value="TIF_2_asu"/>
</dbReference>
<name>A0A346PNE0_9EURY</name>
<comment type="similarity">
    <text evidence="2">Belongs to the eIF-2-alpha family.</text>
</comment>
<evidence type="ECO:0000256" key="1">
    <source>
        <dbReference type="ARBA" id="ARBA00003323"/>
    </source>
</evidence>
<keyword evidence="7" id="KW-0648">Protein biosynthesis</keyword>
<sequence length="265" mass="29573">MKYSGWPDPGELVVGKIDEIEDFGVFVDLEEYEDKRGLIHISEVASGWIKNVRDHVREGQIVVCKVLDVDEGHEQIDLSLKDVNDHQRSEKIQQWKNEQKADNWMDLAFEGLDDESYTAVANELIGAHGSLYEGFKQAAIHGEEALESTDISTDELEAIVETARENVSVPYVNVTGYVDLENPSPTGVDGIREALKAAEGNGEVPDEVDLEVSYVGAPEYRIEVQAPNYKTAEAQLEESAERAVAAIEDHDGVGEYHRERRTDDE</sequence>
<evidence type="ECO:0000313" key="11">
    <source>
        <dbReference type="EMBL" id="AXR78919.1"/>
    </source>
</evidence>
<dbReference type="EMBL" id="CP024047">
    <property type="protein sequence ID" value="AXR78919.1"/>
    <property type="molecule type" value="Genomic_DNA"/>
</dbReference>
<dbReference type="Pfam" id="PF00575">
    <property type="entry name" value="S1"/>
    <property type="match status" value="1"/>
</dbReference>
<dbReference type="Pfam" id="PF07541">
    <property type="entry name" value="EIF_2_alpha"/>
    <property type="match status" value="1"/>
</dbReference>
<dbReference type="SUPFAM" id="SSF50249">
    <property type="entry name" value="Nucleic acid-binding proteins"/>
    <property type="match status" value="1"/>
</dbReference>
<comment type="subunit">
    <text evidence="3">Heterotrimer composed of an alpha, a beta and a gamma chain.</text>
</comment>
<dbReference type="InterPro" id="IPR012340">
    <property type="entry name" value="NA-bd_OB-fold"/>
</dbReference>
<accession>A0A346PHC4</accession>
<dbReference type="AlphaFoldDB" id="A0A346PNE0"/>
<dbReference type="EMBL" id="CP027033">
    <property type="protein sequence ID" value="AXR81035.1"/>
    <property type="molecule type" value="Genomic_DNA"/>
</dbReference>
<evidence type="ECO:0000313" key="12">
    <source>
        <dbReference type="EMBL" id="AXR81035.1"/>
    </source>
</evidence>
<dbReference type="Gene3D" id="2.40.50.140">
    <property type="entry name" value="Nucleic acid-binding proteins"/>
    <property type="match status" value="1"/>
</dbReference>
<reference evidence="13" key="2">
    <citation type="submission" date="2018-02" db="EMBL/GenBank/DDBJ databases">
        <title>Phenotypic and genomic properties of facultatively anaerobic sulfur-reducing natronoarchaea from hypersaline soda lakes.</title>
        <authorList>
            <person name="Sorokin D.Y."/>
            <person name="Kublanov I.V."/>
            <person name="Roman P."/>
            <person name="Sinninghe Damste J.S."/>
            <person name="Golyshin P.N."/>
            <person name="Rojo D."/>
            <person name="Ciordia S."/>
            <person name="Mena M.D.C."/>
            <person name="Ferrer M."/>
            <person name="Messina E."/>
            <person name="Smedile F."/>
            <person name="La Spada G."/>
            <person name="La Cono V."/>
            <person name="Yakimov M.M."/>
        </authorList>
    </citation>
    <scope>NUCLEOTIDE SEQUENCE [LARGE SCALE GENOMIC DNA]</scope>
    <source>
        <strain evidence="13">AArc-Mg</strain>
    </source>
</reference>
<dbReference type="Proteomes" id="UP000258613">
    <property type="component" value="Chromosome"/>
</dbReference>
<evidence type="ECO:0000256" key="5">
    <source>
        <dbReference type="ARBA" id="ARBA00022540"/>
    </source>
</evidence>
<dbReference type="InterPro" id="IPR003029">
    <property type="entry name" value="S1_domain"/>
</dbReference>
<dbReference type="KEGG" id="nan:AArc1_2605"/>
<evidence type="ECO:0000313" key="13">
    <source>
        <dbReference type="Proteomes" id="UP000258613"/>
    </source>
</evidence>
<dbReference type="Gene3D" id="1.10.150.190">
    <property type="entry name" value="Translation initiation factor 2, subunit 1, domain 2"/>
    <property type="match status" value="1"/>
</dbReference>
<dbReference type="PANTHER" id="PTHR10602">
    <property type="entry name" value="EUKARYOTIC TRANSLATION INITIATION FACTOR 2 SUBUNIT 1"/>
    <property type="match status" value="1"/>
</dbReference>
<keyword evidence="5 12" id="KW-0396">Initiation factor</keyword>
<dbReference type="FunFam" id="3.30.70.1130:FF:000002">
    <property type="entry name" value="Translation initiation factor 2 subunit alpha"/>
    <property type="match status" value="1"/>
</dbReference>
<evidence type="ECO:0000256" key="4">
    <source>
        <dbReference type="ARBA" id="ARBA00013678"/>
    </source>
</evidence>
<dbReference type="SUPFAM" id="SSF116742">
    <property type="entry name" value="eIF2alpha middle domain-like"/>
    <property type="match status" value="1"/>
</dbReference>
<dbReference type="GO" id="GO:0043022">
    <property type="term" value="F:ribosome binding"/>
    <property type="evidence" value="ECO:0007669"/>
    <property type="project" value="TreeGrafter"/>
</dbReference>
<dbReference type="GeneID" id="37641515"/>
<comment type="function">
    <text evidence="1">eIF-2 functions in the early steps of protein synthesis by forming a ternary complex with GTP and initiator tRNA.</text>
</comment>
<evidence type="ECO:0000313" key="14">
    <source>
        <dbReference type="Proteomes" id="UP000258707"/>
    </source>
</evidence>
<keyword evidence="13" id="KW-1185">Reference proteome</keyword>
<proteinExistence type="inferred from homology"/>
<dbReference type="InterPro" id="IPR044126">
    <property type="entry name" value="S1_IF2_alpha"/>
</dbReference>
<dbReference type="InterPro" id="IPR024055">
    <property type="entry name" value="TIF2_asu_C"/>
</dbReference>
<dbReference type="KEGG" id="nag:AArcMg_1018"/>